<dbReference type="STRING" id="7266.A0A3B0JUR7"/>
<protein>
    <submittedName>
        <fullName evidence="1">Uncharacterized protein</fullName>
    </submittedName>
</protein>
<dbReference type="OMA" id="DLYRKWY"/>
<name>A0A3B0JUR7_DROGU</name>
<accession>A0A3B0JUR7</accession>
<organism evidence="1 2">
    <name type="scientific">Drosophila guanche</name>
    <name type="common">Fruit fly</name>
    <dbReference type="NCBI Taxonomy" id="7266"/>
    <lineage>
        <taxon>Eukaryota</taxon>
        <taxon>Metazoa</taxon>
        <taxon>Ecdysozoa</taxon>
        <taxon>Arthropoda</taxon>
        <taxon>Hexapoda</taxon>
        <taxon>Insecta</taxon>
        <taxon>Pterygota</taxon>
        <taxon>Neoptera</taxon>
        <taxon>Endopterygota</taxon>
        <taxon>Diptera</taxon>
        <taxon>Brachycera</taxon>
        <taxon>Muscomorpha</taxon>
        <taxon>Ephydroidea</taxon>
        <taxon>Drosophilidae</taxon>
        <taxon>Drosophila</taxon>
        <taxon>Sophophora</taxon>
    </lineage>
</organism>
<dbReference type="Proteomes" id="UP000268350">
    <property type="component" value="Unassembled WGS sequence"/>
</dbReference>
<dbReference type="AlphaFoldDB" id="A0A3B0JUR7"/>
<gene>
    <name evidence="1" type="ORF">DGUA_6G012029</name>
</gene>
<reference evidence="2" key="1">
    <citation type="submission" date="2018-01" db="EMBL/GenBank/DDBJ databases">
        <authorList>
            <person name="Alioto T."/>
            <person name="Alioto T."/>
        </authorList>
    </citation>
    <scope>NUCLEOTIDE SEQUENCE [LARGE SCALE GENOMIC DNA]</scope>
</reference>
<proteinExistence type="predicted"/>
<dbReference type="EMBL" id="OUUW01000004">
    <property type="protein sequence ID" value="SPP79220.1"/>
    <property type="molecule type" value="Genomic_DNA"/>
</dbReference>
<evidence type="ECO:0000313" key="1">
    <source>
        <dbReference type="EMBL" id="SPP79220.1"/>
    </source>
</evidence>
<sequence length="174" mass="20134">MNCCSAPCSDPDREQEPQLMCDGRCVGKESFVELNELLDEEFACMRSVAQGICQSLARPKDRECCRTMLQDLSKLNQSQSPEVKENVHKFLVFYLKALRWTQKNQPLEWYQKWYGCSQDMGEEQRVWVEEGRSYAAMKEFEDGSTIVYVATAKYPCSIWTESGLKSLAQQDDRL</sequence>
<evidence type="ECO:0000313" key="2">
    <source>
        <dbReference type="Proteomes" id="UP000268350"/>
    </source>
</evidence>
<keyword evidence="2" id="KW-1185">Reference proteome</keyword>
<dbReference type="OrthoDB" id="6599787at2759"/>